<dbReference type="EMBL" id="MGEH01000032">
    <property type="protein sequence ID" value="OGL78414.1"/>
    <property type="molecule type" value="Genomic_DNA"/>
</dbReference>
<gene>
    <name evidence="3" type="ORF">A3E39_02855</name>
</gene>
<dbReference type="AlphaFoldDB" id="A0A1F7UKZ7"/>
<proteinExistence type="predicted"/>
<evidence type="ECO:0000313" key="4">
    <source>
        <dbReference type="Proteomes" id="UP000176603"/>
    </source>
</evidence>
<organism evidence="3 4">
    <name type="scientific">Candidatus Uhrbacteria bacterium RIFCSPHIGHO2_12_FULL_60_25</name>
    <dbReference type="NCBI Taxonomy" id="1802399"/>
    <lineage>
        <taxon>Bacteria</taxon>
        <taxon>Candidatus Uhriibacteriota</taxon>
    </lineage>
</organism>
<keyword evidence="1" id="KW-0812">Transmembrane</keyword>
<dbReference type="STRING" id="1802399.A3E39_02855"/>
<evidence type="ECO:0000259" key="2">
    <source>
        <dbReference type="Pfam" id="PF14257"/>
    </source>
</evidence>
<feature type="domain" description="DUF4349" evidence="2">
    <location>
        <begin position="93"/>
        <end position="309"/>
    </location>
</feature>
<protein>
    <recommendedName>
        <fullName evidence="2">DUF4349 domain-containing protein</fullName>
    </recommendedName>
</protein>
<keyword evidence="1" id="KW-0472">Membrane</keyword>
<comment type="caution">
    <text evidence="3">The sequence shown here is derived from an EMBL/GenBank/DDBJ whole genome shotgun (WGS) entry which is preliminary data.</text>
</comment>
<reference evidence="3 4" key="1">
    <citation type="journal article" date="2016" name="Nat. Commun.">
        <title>Thousands of microbial genomes shed light on interconnected biogeochemical processes in an aquifer system.</title>
        <authorList>
            <person name="Anantharaman K."/>
            <person name="Brown C.T."/>
            <person name="Hug L.A."/>
            <person name="Sharon I."/>
            <person name="Castelle C.J."/>
            <person name="Probst A.J."/>
            <person name="Thomas B.C."/>
            <person name="Singh A."/>
            <person name="Wilkins M.J."/>
            <person name="Karaoz U."/>
            <person name="Brodie E.L."/>
            <person name="Williams K.H."/>
            <person name="Hubbard S.S."/>
            <person name="Banfield J.F."/>
        </authorList>
    </citation>
    <scope>NUCLEOTIDE SEQUENCE [LARGE SCALE GENOMIC DNA]</scope>
</reference>
<feature type="transmembrane region" description="Helical" evidence="1">
    <location>
        <begin position="283"/>
        <end position="309"/>
    </location>
</feature>
<keyword evidence="1" id="KW-1133">Transmembrane helix</keyword>
<name>A0A1F7UKZ7_9BACT</name>
<feature type="transmembrane region" description="Helical" evidence="1">
    <location>
        <begin position="12"/>
        <end position="33"/>
    </location>
</feature>
<evidence type="ECO:0000313" key="3">
    <source>
        <dbReference type="EMBL" id="OGL78414.1"/>
    </source>
</evidence>
<evidence type="ECO:0000256" key="1">
    <source>
        <dbReference type="SAM" id="Phobius"/>
    </source>
</evidence>
<sequence>MPPTSSQKRPGVLAWSVFIIAILIGAGVVWKIISTVTTSYRLTNLPDMRGIVESDVSSEGAFLMGAPGIAPMPPVATQKFAARPDVQPNKPEQRVIKTGALTLRVEDAGKATDAARGIVTGKGGYVESSSMTDTGNGPRTAVLTVRVPVTVFDQTMGELKQISTVVLREDVNGQDVTMEFVDLEADLRNARAEEASYLEIMKRSGKIEEVLAVAERLADVRGRIERLDGQKRYLENRTDLATINLTLTEETRVQAPTRTWKPLETLRQAGLELVQTLQGFVDFLIRFFVGLVAVLPFLAFTGLLIWLGWKIMKIFIGRVR</sequence>
<accession>A0A1F7UKZ7</accession>
<dbReference type="Proteomes" id="UP000176603">
    <property type="component" value="Unassembled WGS sequence"/>
</dbReference>
<dbReference type="Pfam" id="PF14257">
    <property type="entry name" value="DUF4349"/>
    <property type="match status" value="1"/>
</dbReference>
<dbReference type="InterPro" id="IPR025645">
    <property type="entry name" value="DUF4349"/>
</dbReference>